<name>U6JV02_9EIME</name>
<evidence type="ECO:0000313" key="3">
    <source>
        <dbReference type="Proteomes" id="UP000030744"/>
    </source>
</evidence>
<dbReference type="EMBL" id="HG681844">
    <property type="protein sequence ID" value="CDJ29305.1"/>
    <property type="molecule type" value="Genomic_DNA"/>
</dbReference>
<dbReference type="GeneID" id="25379547"/>
<dbReference type="RefSeq" id="XP_013351874.1">
    <property type="nucleotide sequence ID" value="XM_013496420.1"/>
</dbReference>
<evidence type="ECO:0008006" key="4">
    <source>
        <dbReference type="Google" id="ProtNLM"/>
    </source>
</evidence>
<protein>
    <recommendedName>
        <fullName evidence="4">SAG family member</fullName>
    </recommendedName>
</protein>
<gene>
    <name evidence="2" type="ORF">EMH_0048610</name>
</gene>
<evidence type="ECO:0000313" key="2">
    <source>
        <dbReference type="EMBL" id="CDJ29305.1"/>
    </source>
</evidence>
<accession>U6JV02</accession>
<keyword evidence="3" id="KW-1185">Reference proteome</keyword>
<dbReference type="OrthoDB" id="348012at2759"/>
<evidence type="ECO:0000256" key="1">
    <source>
        <dbReference type="SAM" id="SignalP"/>
    </source>
</evidence>
<dbReference type="VEuPathDB" id="ToxoDB:EMH_0048610"/>
<feature type="signal peptide" evidence="1">
    <location>
        <begin position="1"/>
        <end position="24"/>
    </location>
</feature>
<dbReference type="Proteomes" id="UP000030744">
    <property type="component" value="Unassembled WGS sequence"/>
</dbReference>
<reference evidence="2" key="1">
    <citation type="submission" date="2013-10" db="EMBL/GenBank/DDBJ databases">
        <title>Genomic analysis of the causative agents of coccidiosis in chickens.</title>
        <authorList>
            <person name="Reid A.J."/>
            <person name="Blake D."/>
            <person name="Billington K."/>
            <person name="Browne H."/>
            <person name="Dunn M."/>
            <person name="Hung S."/>
            <person name="Kawahara F."/>
            <person name="Miranda-Saavedra D."/>
            <person name="Mourier T."/>
            <person name="Nagra H."/>
            <person name="Otto T.D."/>
            <person name="Rawlings N."/>
            <person name="Sanchez A."/>
            <person name="Sanders M."/>
            <person name="Subramaniam C."/>
            <person name="Tay Y."/>
            <person name="Dear P."/>
            <person name="Doerig C."/>
            <person name="Gruber A."/>
            <person name="Parkinson J."/>
            <person name="Shirley M."/>
            <person name="Wan K.L."/>
            <person name="Berriman M."/>
            <person name="Tomley F."/>
            <person name="Pain A."/>
        </authorList>
    </citation>
    <scope>NUCLEOTIDE SEQUENCE [LARGE SCALE GENOMIC DNA]</scope>
    <source>
        <strain evidence="2">Houghton</strain>
    </source>
</reference>
<organism evidence="2 3">
    <name type="scientific">Eimeria mitis</name>
    <dbReference type="NCBI Taxonomy" id="44415"/>
    <lineage>
        <taxon>Eukaryota</taxon>
        <taxon>Sar</taxon>
        <taxon>Alveolata</taxon>
        <taxon>Apicomplexa</taxon>
        <taxon>Conoidasida</taxon>
        <taxon>Coccidia</taxon>
        <taxon>Eucoccidiorida</taxon>
        <taxon>Eimeriorina</taxon>
        <taxon>Eimeriidae</taxon>
        <taxon>Eimeria</taxon>
    </lineage>
</organism>
<proteinExistence type="predicted"/>
<reference evidence="2" key="2">
    <citation type="submission" date="2013-10" db="EMBL/GenBank/DDBJ databases">
        <authorList>
            <person name="Aslett M."/>
        </authorList>
    </citation>
    <scope>NUCLEOTIDE SEQUENCE [LARGE SCALE GENOMIC DNA]</scope>
    <source>
        <strain evidence="2">Houghton</strain>
    </source>
</reference>
<keyword evidence="1" id="KW-0732">Signal</keyword>
<dbReference type="AlphaFoldDB" id="U6JV02"/>
<feature type="chain" id="PRO_5004672573" description="SAG family member" evidence="1">
    <location>
        <begin position="25"/>
        <end position="202"/>
    </location>
</feature>
<sequence length="202" mass="21841">MAPLYKTAAVFCLAGLFGLQSVAATGTKYKFELVDVKDDAYLTAKLARNGKITAKTNAVEKDTNLLATLKEKIDTTSEVTEATCSTLVTADLKKFFHVTFQYTESPDYPKLVEDTLKAGLADFDGTYPANTDAWKAIWKKDNAPGVLHLLEATSTKIACVIANCVKAPAADTYAKSQQETPTTALLFCALSPAATQEQPVFR</sequence>